<sequence length="174" mass="19916">MHLALSTMHLTLLSTSIMALSDAISVISFSPMLATILGSNPAKASLLPTKDNLLVIVHWDAPTLVVKRYIGFIYKPQSHYTKKYGSDSNCCPKKHFNCKHNLTTGMSDPVAPPQFSITKFLTLLLNTFRQWDFSSFRRRWIEESVREESFEFWDKDNDREDKDSEEVVRCNPIG</sequence>
<accession>A0A9I9EI14</accession>
<keyword evidence="1" id="KW-0732">Signal</keyword>
<reference evidence="2" key="1">
    <citation type="submission" date="2023-03" db="UniProtKB">
        <authorList>
            <consortium name="EnsemblPlants"/>
        </authorList>
    </citation>
    <scope>IDENTIFICATION</scope>
</reference>
<name>A0A9I9EI14_CUCME</name>
<proteinExistence type="predicted"/>
<dbReference type="AlphaFoldDB" id="A0A9I9EI14"/>
<protein>
    <submittedName>
        <fullName evidence="2">Uncharacterized protein</fullName>
    </submittedName>
</protein>
<dbReference type="Gramene" id="MELO3C034071.2.1">
    <property type="protein sequence ID" value="MELO3C034071.2.1"/>
    <property type="gene ID" value="MELO3C034071.2"/>
</dbReference>
<evidence type="ECO:0000256" key="1">
    <source>
        <dbReference type="SAM" id="SignalP"/>
    </source>
</evidence>
<organism evidence="2">
    <name type="scientific">Cucumis melo</name>
    <name type="common">Muskmelon</name>
    <dbReference type="NCBI Taxonomy" id="3656"/>
    <lineage>
        <taxon>Eukaryota</taxon>
        <taxon>Viridiplantae</taxon>
        <taxon>Streptophyta</taxon>
        <taxon>Embryophyta</taxon>
        <taxon>Tracheophyta</taxon>
        <taxon>Spermatophyta</taxon>
        <taxon>Magnoliopsida</taxon>
        <taxon>eudicotyledons</taxon>
        <taxon>Gunneridae</taxon>
        <taxon>Pentapetalae</taxon>
        <taxon>rosids</taxon>
        <taxon>fabids</taxon>
        <taxon>Cucurbitales</taxon>
        <taxon>Cucurbitaceae</taxon>
        <taxon>Benincaseae</taxon>
        <taxon>Cucumis</taxon>
    </lineage>
</organism>
<feature type="signal peptide" evidence="1">
    <location>
        <begin position="1"/>
        <end position="23"/>
    </location>
</feature>
<evidence type="ECO:0000313" key="2">
    <source>
        <dbReference type="EnsemblPlants" id="MELO3C034071.2.1"/>
    </source>
</evidence>
<dbReference type="EnsemblPlants" id="MELO3C034071.2.1">
    <property type="protein sequence ID" value="MELO3C034071.2.1"/>
    <property type="gene ID" value="MELO3C034071.2"/>
</dbReference>
<feature type="chain" id="PRO_5039909862" evidence="1">
    <location>
        <begin position="24"/>
        <end position="174"/>
    </location>
</feature>